<keyword evidence="2" id="KW-1003">Cell membrane</keyword>
<dbReference type="PANTHER" id="PTHR30213:SF1">
    <property type="entry name" value="INNER MEMBRANE PROTEIN YHJD"/>
    <property type="match status" value="1"/>
</dbReference>
<evidence type="ECO:0000313" key="8">
    <source>
        <dbReference type="Proteomes" id="UP000593875"/>
    </source>
</evidence>
<feature type="transmembrane region" description="Helical" evidence="6">
    <location>
        <begin position="104"/>
        <end position="122"/>
    </location>
</feature>
<evidence type="ECO:0000256" key="2">
    <source>
        <dbReference type="ARBA" id="ARBA00022475"/>
    </source>
</evidence>
<proteinExistence type="predicted"/>
<comment type="subcellular location">
    <subcellularLocation>
        <location evidence="1">Cell membrane</location>
        <topology evidence="1">Multi-pass membrane protein</topology>
    </subcellularLocation>
</comment>
<sequence>MDTVDNDKKQWFPFSRQIAHIMKCAVTEWMAHRAASKGAALAFYTLFSMAPILVLVIAVAGFFYGAEAAQGQLLNELRGLVGKEGAETIQAILAGARNKESGKIATMIATGLLLVGATSVFAELKDSLDEIWDVPAPKDASWWDTVRTRVLSFGLILVLGFLLLVSLVISAAMAVVENYLGGMWKDSAVIMGWISSCIGFLVIATMFGVIYKLLPRIKLSWHDVIIGALGTAAMFTLGKFLIGLYIGNSGAASSFGAAGSLIALLLWVYYSAQIFFLGAEFARQYALQLGSLRHKPDRETGAKHVERMA</sequence>
<feature type="transmembrane region" description="Helical" evidence="6">
    <location>
        <begin position="150"/>
        <end position="176"/>
    </location>
</feature>
<keyword evidence="3 6" id="KW-0812">Transmembrane</keyword>
<evidence type="ECO:0000256" key="6">
    <source>
        <dbReference type="SAM" id="Phobius"/>
    </source>
</evidence>
<dbReference type="InterPro" id="IPR017039">
    <property type="entry name" value="Virul_fac_BrkB"/>
</dbReference>
<feature type="transmembrane region" description="Helical" evidence="6">
    <location>
        <begin position="252"/>
        <end position="270"/>
    </location>
</feature>
<dbReference type="NCBIfam" id="TIGR00765">
    <property type="entry name" value="yihY_not_rbn"/>
    <property type="match status" value="1"/>
</dbReference>
<name>A0A7L9U2V3_9BURK</name>
<reference evidence="7 8" key="1">
    <citation type="submission" date="2020-10" db="EMBL/GenBank/DDBJ databases">
        <title>Genome sequencing of Massilia sp. LPB0304.</title>
        <authorList>
            <person name="Kim J."/>
        </authorList>
    </citation>
    <scope>NUCLEOTIDE SEQUENCE [LARGE SCALE GENOMIC DNA]</scope>
    <source>
        <strain evidence="7 8">LPB0304</strain>
    </source>
</reference>
<evidence type="ECO:0000256" key="1">
    <source>
        <dbReference type="ARBA" id="ARBA00004651"/>
    </source>
</evidence>
<evidence type="ECO:0000313" key="7">
    <source>
        <dbReference type="EMBL" id="QOL49403.1"/>
    </source>
</evidence>
<dbReference type="Proteomes" id="UP000593875">
    <property type="component" value="Chromosome"/>
</dbReference>
<evidence type="ECO:0000256" key="4">
    <source>
        <dbReference type="ARBA" id="ARBA00022989"/>
    </source>
</evidence>
<organism evidence="7 8">
    <name type="scientific">Massilia litorea</name>
    <dbReference type="NCBI Taxonomy" id="2769491"/>
    <lineage>
        <taxon>Bacteria</taxon>
        <taxon>Pseudomonadati</taxon>
        <taxon>Pseudomonadota</taxon>
        <taxon>Betaproteobacteria</taxon>
        <taxon>Burkholderiales</taxon>
        <taxon>Oxalobacteraceae</taxon>
        <taxon>Telluria group</taxon>
        <taxon>Massilia</taxon>
    </lineage>
</organism>
<gene>
    <name evidence="7" type="ORF">LPB04_21300</name>
</gene>
<evidence type="ECO:0000256" key="5">
    <source>
        <dbReference type="ARBA" id="ARBA00023136"/>
    </source>
</evidence>
<keyword evidence="5 6" id="KW-0472">Membrane</keyword>
<dbReference type="PIRSF" id="PIRSF035875">
    <property type="entry name" value="RNase_BN"/>
    <property type="match status" value="1"/>
</dbReference>
<keyword evidence="8" id="KW-1185">Reference proteome</keyword>
<accession>A0A7L9U2V3</accession>
<feature type="transmembrane region" description="Helical" evidence="6">
    <location>
        <begin position="223"/>
        <end position="246"/>
    </location>
</feature>
<dbReference type="KEGG" id="mlir:LPB04_21300"/>
<dbReference type="PANTHER" id="PTHR30213">
    <property type="entry name" value="INNER MEMBRANE PROTEIN YHJD"/>
    <property type="match status" value="1"/>
</dbReference>
<dbReference type="GO" id="GO:0005886">
    <property type="term" value="C:plasma membrane"/>
    <property type="evidence" value="ECO:0007669"/>
    <property type="project" value="UniProtKB-SubCell"/>
</dbReference>
<feature type="transmembrane region" description="Helical" evidence="6">
    <location>
        <begin position="41"/>
        <end position="64"/>
    </location>
</feature>
<dbReference type="AlphaFoldDB" id="A0A7L9U2V3"/>
<evidence type="ECO:0000256" key="3">
    <source>
        <dbReference type="ARBA" id="ARBA00022692"/>
    </source>
</evidence>
<protein>
    <submittedName>
        <fullName evidence="7">YihY/virulence factor BrkB family protein</fullName>
    </submittedName>
</protein>
<keyword evidence="4 6" id="KW-1133">Transmembrane helix</keyword>
<dbReference type="Pfam" id="PF03631">
    <property type="entry name" value="Virul_fac_BrkB"/>
    <property type="match status" value="1"/>
</dbReference>
<feature type="transmembrane region" description="Helical" evidence="6">
    <location>
        <begin position="188"/>
        <end position="211"/>
    </location>
</feature>
<dbReference type="RefSeq" id="WP_193686443.1">
    <property type="nucleotide sequence ID" value="NZ_CP062941.1"/>
</dbReference>
<dbReference type="EMBL" id="CP062941">
    <property type="protein sequence ID" value="QOL49403.1"/>
    <property type="molecule type" value="Genomic_DNA"/>
</dbReference>